<dbReference type="Pfam" id="PF12146">
    <property type="entry name" value="Hydrolase_4"/>
    <property type="match status" value="1"/>
</dbReference>
<dbReference type="RefSeq" id="WP_136596661.1">
    <property type="nucleotide sequence ID" value="NZ_STGV01000001.1"/>
</dbReference>
<dbReference type="InterPro" id="IPR022742">
    <property type="entry name" value="Hydrolase_4"/>
</dbReference>
<keyword evidence="3" id="KW-1185">Reference proteome</keyword>
<dbReference type="SUPFAM" id="SSF53474">
    <property type="entry name" value="alpha/beta-Hydrolases"/>
    <property type="match status" value="1"/>
</dbReference>
<evidence type="ECO:0000259" key="1">
    <source>
        <dbReference type="Pfam" id="PF12146"/>
    </source>
</evidence>
<dbReference type="Gene3D" id="3.40.50.1820">
    <property type="entry name" value="alpha/beta hydrolase"/>
    <property type="match status" value="1"/>
</dbReference>
<name>A0A4S8P453_9HYPH</name>
<keyword evidence="2" id="KW-0378">Hydrolase</keyword>
<protein>
    <submittedName>
        <fullName evidence="2">Alpha/beta hydrolase</fullName>
    </submittedName>
</protein>
<organism evidence="2 3">
    <name type="scientific">Peteryoungia ipomoeae</name>
    <dbReference type="NCBI Taxonomy" id="1210932"/>
    <lineage>
        <taxon>Bacteria</taxon>
        <taxon>Pseudomonadati</taxon>
        <taxon>Pseudomonadota</taxon>
        <taxon>Alphaproteobacteria</taxon>
        <taxon>Hyphomicrobiales</taxon>
        <taxon>Rhizobiaceae</taxon>
        <taxon>Peteryoungia</taxon>
    </lineage>
</organism>
<dbReference type="Proteomes" id="UP000308828">
    <property type="component" value="Unassembled WGS sequence"/>
</dbReference>
<dbReference type="InterPro" id="IPR051044">
    <property type="entry name" value="MAG_DAG_Lipase"/>
</dbReference>
<gene>
    <name evidence="2" type="ORF">FAA97_00945</name>
</gene>
<sequence length="316" mass="34522">MFNDQNTHLSPSGAVLAYHREKAAIPARASIVVCHGLAEHSRRYQAFAVAMANRGYHVYVHDHRGHGQTTAPGAPLGRFAALPGKAEVIADVLAMRDLAVSEHPGLPVVLFGHSMGGLIALNTAEQHPDSFQALTVWNSNFNPGIAGRFAQLVLKIEQALKGSDVPSFILPMATFAAWGRSISPRRTDFDWISHDPAVVDAYIADPLCGFDASVSLWRTIFQLTFDGASDNALRQLRSSMPIYLVGGGEDPATEKGAAIRWLGERLKAAGLRDVSTTIYPNARHETLNDTDRQKAIEDLAQWLDRHFQPARLAETE</sequence>
<accession>A0A4S8P453</accession>
<dbReference type="AlphaFoldDB" id="A0A4S8P453"/>
<evidence type="ECO:0000313" key="2">
    <source>
        <dbReference type="EMBL" id="THV24813.1"/>
    </source>
</evidence>
<dbReference type="GO" id="GO:0016787">
    <property type="term" value="F:hydrolase activity"/>
    <property type="evidence" value="ECO:0007669"/>
    <property type="project" value="UniProtKB-KW"/>
</dbReference>
<reference evidence="2 3" key="1">
    <citation type="submission" date="2019-04" db="EMBL/GenBank/DDBJ databases">
        <title>Genome sequence of strain shin9-1.</title>
        <authorList>
            <person name="Gao J."/>
            <person name="Sun J."/>
        </authorList>
    </citation>
    <scope>NUCLEOTIDE SEQUENCE [LARGE SCALE GENOMIC DNA]</scope>
    <source>
        <strain evidence="3">shin9-1</strain>
    </source>
</reference>
<dbReference type="PANTHER" id="PTHR11614">
    <property type="entry name" value="PHOSPHOLIPASE-RELATED"/>
    <property type="match status" value="1"/>
</dbReference>
<dbReference type="EMBL" id="STGV01000001">
    <property type="protein sequence ID" value="THV24813.1"/>
    <property type="molecule type" value="Genomic_DNA"/>
</dbReference>
<dbReference type="InterPro" id="IPR029058">
    <property type="entry name" value="AB_hydrolase_fold"/>
</dbReference>
<dbReference type="OrthoDB" id="9806902at2"/>
<evidence type="ECO:0000313" key="3">
    <source>
        <dbReference type="Proteomes" id="UP000308828"/>
    </source>
</evidence>
<comment type="caution">
    <text evidence="2">The sequence shown here is derived from an EMBL/GenBank/DDBJ whole genome shotgun (WGS) entry which is preliminary data.</text>
</comment>
<proteinExistence type="predicted"/>
<feature type="domain" description="Serine aminopeptidase S33" evidence="1">
    <location>
        <begin position="26"/>
        <end position="291"/>
    </location>
</feature>